<organism evidence="4 5">
    <name type="scientific">Sphingobium yanoikuyae</name>
    <name type="common">Sphingomonas yanoikuyae</name>
    <dbReference type="NCBI Taxonomy" id="13690"/>
    <lineage>
        <taxon>Bacteria</taxon>
        <taxon>Pseudomonadati</taxon>
        <taxon>Pseudomonadota</taxon>
        <taxon>Alphaproteobacteria</taxon>
        <taxon>Sphingomonadales</taxon>
        <taxon>Sphingomonadaceae</taxon>
        <taxon>Sphingobium</taxon>
    </lineage>
</organism>
<dbReference type="Pfam" id="PF13372">
    <property type="entry name" value="Alginate_exp"/>
    <property type="match status" value="1"/>
</dbReference>
<proteinExistence type="predicted"/>
<evidence type="ECO:0000259" key="3">
    <source>
        <dbReference type="Pfam" id="PF13372"/>
    </source>
</evidence>
<dbReference type="PATRIC" id="fig|13690.10.peg.994"/>
<feature type="chain" id="PRO_5001774693" description="Alginate export domain-containing protein" evidence="2">
    <location>
        <begin position="29"/>
        <end position="507"/>
    </location>
</feature>
<comment type="caution">
    <text evidence="4">The sequence shown here is derived from an EMBL/GenBank/DDBJ whole genome shotgun (WGS) entry which is preliminary data.</text>
</comment>
<dbReference type="InterPro" id="IPR053728">
    <property type="entry name" value="Alginate_Permeability_Chnl"/>
</dbReference>
<dbReference type="Proteomes" id="UP000028534">
    <property type="component" value="Unassembled WGS sequence"/>
</dbReference>
<sequence length="507" mass="55506">MSRRFSRRAGHLTCTATLSLALATPALAQSVAPDDAAKTSAGGPQGSASPPGIRPAKSQGAPAEAIPGGRKGPSSVPQAIRWTEDWSKMLAPDAPILDKIRHIPLDDDNGVYLSLGGEARVYYTNWHHSTLGLRANDSNDPVQTRLRLIGDLHLGPNVRAYLELGDNREYGEQFATAPNRDKLDIYQAFMDVTIPLGETSKITFRPGRFEMPLGNGKLVGVREGLNMRFTYQGLRATYILPGKLSVDAFALRPVAITPGSFDDTGDSSKSFEGVYVGSPKGIGGIGTDVYWYEMDRQTATLREGTGEDRRTNWGTRLWKRTPKVDFDLEGTLQRGSFANQDIRAWGLMLEAGYSWPSLPMKPRLGLRANAFSGDDDLSDGKAGTFVAASPRLPLISEAAFFNFSNLVDLYPSVTLKPVDNVTLMAGPDFLWRQSKADGVYIGPAGSSFAPYDGSRYIGTDFNLEASWQMTKRLSFRLYETYFAAGSTFEQHGGKNGNYFGIMSNYRF</sequence>
<evidence type="ECO:0000256" key="1">
    <source>
        <dbReference type="SAM" id="MobiDB-lite"/>
    </source>
</evidence>
<evidence type="ECO:0000313" key="4">
    <source>
        <dbReference type="EMBL" id="KEZ20916.1"/>
    </source>
</evidence>
<feature type="compositionally biased region" description="Low complexity" evidence="1">
    <location>
        <begin position="40"/>
        <end position="51"/>
    </location>
</feature>
<dbReference type="eggNOG" id="ENOG502Z7RB">
    <property type="taxonomic scope" value="Bacteria"/>
</dbReference>
<gene>
    <name evidence="4" type="ORF">CP98_00957</name>
</gene>
<keyword evidence="2" id="KW-0732">Signal</keyword>
<feature type="domain" description="Alginate export" evidence="3">
    <location>
        <begin position="112"/>
        <end position="500"/>
    </location>
</feature>
<feature type="region of interest" description="Disordered" evidence="1">
    <location>
        <begin position="33"/>
        <end position="77"/>
    </location>
</feature>
<evidence type="ECO:0000256" key="2">
    <source>
        <dbReference type="SAM" id="SignalP"/>
    </source>
</evidence>
<dbReference type="RefSeq" id="WP_037517441.1">
    <property type="nucleotide sequence ID" value="NZ_JGVR01000003.1"/>
</dbReference>
<accession>A0A084ESH4</accession>
<feature type="signal peptide" evidence="2">
    <location>
        <begin position="1"/>
        <end position="28"/>
    </location>
</feature>
<dbReference type="InterPro" id="IPR025388">
    <property type="entry name" value="Alginate_export_dom"/>
</dbReference>
<dbReference type="AlphaFoldDB" id="A0A084ESH4"/>
<name>A0A084ESH4_SPHYA</name>
<protein>
    <recommendedName>
        <fullName evidence="3">Alginate export domain-containing protein</fullName>
    </recommendedName>
</protein>
<dbReference type="Gene3D" id="2.40.160.100">
    <property type="match status" value="1"/>
</dbReference>
<reference evidence="4 5" key="1">
    <citation type="submission" date="2014-03" db="EMBL/GenBank/DDBJ databases">
        <title>Genome sequence of Sphingobium yanoikuyae B1.</title>
        <authorList>
            <person name="Gan H.M."/>
            <person name="Gan H.Y."/>
            <person name="Savka M.A."/>
        </authorList>
    </citation>
    <scope>NUCLEOTIDE SEQUENCE [LARGE SCALE GENOMIC DNA]</scope>
    <source>
        <strain evidence="4 5">B1</strain>
    </source>
</reference>
<dbReference type="EMBL" id="JGVR01000003">
    <property type="protein sequence ID" value="KEZ20916.1"/>
    <property type="molecule type" value="Genomic_DNA"/>
</dbReference>
<evidence type="ECO:0000313" key="5">
    <source>
        <dbReference type="Proteomes" id="UP000028534"/>
    </source>
</evidence>